<dbReference type="OrthoDB" id="10463744at2759"/>
<dbReference type="InterPro" id="IPR029211">
    <property type="entry name" value="PfEMP1_ATS"/>
</dbReference>
<dbReference type="EMBL" id="LT969575">
    <property type="protein sequence ID" value="SOV80431.1"/>
    <property type="molecule type" value="Genomic_DNA"/>
</dbReference>
<gene>
    <name evidence="2" type="ORF">PRG01_1202100</name>
</gene>
<proteinExistence type="predicted"/>
<dbReference type="VEuPathDB" id="PlasmoDB:PRG01_1202100"/>
<feature type="domain" description="Plasmodium falciparum erythrocyte membrane protein 1 acidic terminal segment" evidence="1">
    <location>
        <begin position="41"/>
        <end position="79"/>
    </location>
</feature>
<reference evidence="2 3" key="1">
    <citation type="submission" date="2016-09" db="EMBL/GenBank/DDBJ databases">
        <authorList>
            <consortium name="Pathogen Informatics"/>
        </authorList>
    </citation>
    <scope>NUCLEOTIDE SEQUENCE [LARGE SCALE GENOMIC DNA]</scope>
</reference>
<evidence type="ECO:0000259" key="1">
    <source>
        <dbReference type="Pfam" id="PF15445"/>
    </source>
</evidence>
<name>A0A2P9DHD3_PLARE</name>
<dbReference type="Pfam" id="PF15445">
    <property type="entry name" value="ATS"/>
    <property type="match status" value="1"/>
</dbReference>
<evidence type="ECO:0000313" key="3">
    <source>
        <dbReference type="Proteomes" id="UP000240500"/>
    </source>
</evidence>
<dbReference type="AlphaFoldDB" id="A0A2P9DHD3"/>
<evidence type="ECO:0000313" key="2">
    <source>
        <dbReference type="EMBL" id="SOV80431.1"/>
    </source>
</evidence>
<accession>A0A2P9DHD3</accession>
<protein>
    <submittedName>
        <fullName evidence="2">Erythrocyte membrane protein 1, PfEMP1, putative</fullName>
    </submittedName>
</protein>
<sequence length="79" mass="8897">MLNTDVSIQIVMNNPKTTNEFTYVDSNPNLVGNTNPNLVENINPVDSNTPNPTQVQIEMSVKNTQMMEENYPIGDVWDI</sequence>
<dbReference type="Proteomes" id="UP000240500">
    <property type="component" value="Chromosome 12"/>
</dbReference>
<organism evidence="2 3">
    <name type="scientific">Plasmodium reichenowi</name>
    <dbReference type="NCBI Taxonomy" id="5854"/>
    <lineage>
        <taxon>Eukaryota</taxon>
        <taxon>Sar</taxon>
        <taxon>Alveolata</taxon>
        <taxon>Apicomplexa</taxon>
        <taxon>Aconoidasida</taxon>
        <taxon>Haemosporida</taxon>
        <taxon>Plasmodiidae</taxon>
        <taxon>Plasmodium</taxon>
        <taxon>Plasmodium (Laverania)</taxon>
    </lineage>
</organism>